<evidence type="ECO:0008006" key="8">
    <source>
        <dbReference type="Google" id="ProtNLM"/>
    </source>
</evidence>
<evidence type="ECO:0000256" key="1">
    <source>
        <dbReference type="ARBA" id="ARBA00022737"/>
    </source>
</evidence>
<evidence type="ECO:0000256" key="3">
    <source>
        <dbReference type="PROSITE-ProRule" id="PRU00023"/>
    </source>
</evidence>
<keyword evidence="2 3" id="KW-0040">ANK repeat</keyword>
<evidence type="ECO:0000256" key="4">
    <source>
        <dbReference type="SAM" id="MobiDB-lite"/>
    </source>
</evidence>
<reference evidence="5" key="2">
    <citation type="submission" date="2019-07" db="EMBL/GenBank/DDBJ databases">
        <authorList>
            <person name="Seetharam A."/>
            <person name="Woodhouse M."/>
            <person name="Cannon E."/>
        </authorList>
    </citation>
    <scope>NUCLEOTIDE SEQUENCE [LARGE SCALE GENOMIC DNA]</scope>
    <source>
        <strain evidence="5">cv. B73</strain>
    </source>
</reference>
<dbReference type="Pfam" id="PF00023">
    <property type="entry name" value="Ank"/>
    <property type="match status" value="1"/>
</dbReference>
<dbReference type="Pfam" id="PF13637">
    <property type="entry name" value="Ank_4"/>
    <property type="match status" value="1"/>
</dbReference>
<name>A0A804PI46_MAIZE</name>
<organism evidence="5 6">
    <name type="scientific">Zea mays</name>
    <name type="common">Maize</name>
    <dbReference type="NCBI Taxonomy" id="4577"/>
    <lineage>
        <taxon>Eukaryota</taxon>
        <taxon>Viridiplantae</taxon>
        <taxon>Streptophyta</taxon>
        <taxon>Embryophyta</taxon>
        <taxon>Tracheophyta</taxon>
        <taxon>Spermatophyta</taxon>
        <taxon>Magnoliopsida</taxon>
        <taxon>Liliopsida</taxon>
        <taxon>Poales</taxon>
        <taxon>Poaceae</taxon>
        <taxon>PACMAD clade</taxon>
        <taxon>Panicoideae</taxon>
        <taxon>Andropogonodae</taxon>
        <taxon>Andropogoneae</taxon>
        <taxon>Tripsacinae</taxon>
        <taxon>Zea</taxon>
    </lineage>
</organism>
<dbReference type="InterPro" id="IPR036770">
    <property type="entry name" value="Ankyrin_rpt-contain_sf"/>
</dbReference>
<dbReference type="SMART" id="SM00248">
    <property type="entry name" value="ANK"/>
    <property type="match status" value="7"/>
</dbReference>
<dbReference type="Proteomes" id="UP000007305">
    <property type="component" value="Chromosome 5"/>
</dbReference>
<dbReference type="PROSITE" id="PS50088">
    <property type="entry name" value="ANK_REPEAT"/>
    <property type="match status" value="2"/>
</dbReference>
<dbReference type="SUPFAM" id="SSF48403">
    <property type="entry name" value="Ankyrin repeat"/>
    <property type="match status" value="1"/>
</dbReference>
<dbReference type="PANTHER" id="PTHR24126:SF40">
    <property type="entry name" value="ANKYRIN REPEAT FAMILY PROTEIN"/>
    <property type="match status" value="1"/>
</dbReference>
<accession>A0A804PI46</accession>
<feature type="repeat" description="ANK" evidence="3">
    <location>
        <begin position="288"/>
        <end position="320"/>
    </location>
</feature>
<keyword evidence="1" id="KW-0677">Repeat</keyword>
<dbReference type="Pfam" id="PF12796">
    <property type="entry name" value="Ank_2"/>
    <property type="match status" value="1"/>
</dbReference>
<feature type="region of interest" description="Disordered" evidence="4">
    <location>
        <begin position="646"/>
        <end position="665"/>
    </location>
</feature>
<evidence type="ECO:0000313" key="5">
    <source>
        <dbReference type="EnsemblPlants" id="Zm00001eb241660_P001"/>
    </source>
</evidence>
<dbReference type="InterPro" id="IPR002110">
    <property type="entry name" value="Ankyrin_rpt"/>
</dbReference>
<evidence type="ECO:0000313" key="6">
    <source>
        <dbReference type="Proteomes" id="UP000007305"/>
    </source>
</evidence>
<dbReference type="Gramene" id="Zm00001eb241660_T001">
    <property type="protein sequence ID" value="Zm00001eb241660_P001"/>
    <property type="gene ID" value="Zm00001eb241660"/>
</dbReference>
<feature type="region of interest" description="Disordered" evidence="4">
    <location>
        <begin position="537"/>
        <end position="568"/>
    </location>
</feature>
<dbReference type="PANTHER" id="PTHR24126">
    <property type="entry name" value="ANKYRIN REPEAT, PH AND SEC7 DOMAIN CONTAINING PROTEIN SECG-RELATED"/>
    <property type="match status" value="1"/>
</dbReference>
<feature type="repeat" description="ANK" evidence="3">
    <location>
        <begin position="255"/>
        <end position="276"/>
    </location>
</feature>
<dbReference type="Gene3D" id="1.25.40.20">
    <property type="entry name" value="Ankyrin repeat-containing domain"/>
    <property type="match status" value="3"/>
</dbReference>
<keyword evidence="6" id="KW-1185">Reference proteome</keyword>
<evidence type="ECO:0007829" key="7">
    <source>
        <dbReference type="PeptideAtlas" id="A0A804PI46"/>
    </source>
</evidence>
<dbReference type="FunCoup" id="A0A804PI46">
    <property type="interactions" value="82"/>
</dbReference>
<dbReference type="EnsemblPlants" id="Zm00001eb241660_T001">
    <property type="protein sequence ID" value="Zm00001eb241660_P001"/>
    <property type="gene ID" value="Zm00001eb241660"/>
</dbReference>
<reference evidence="5" key="3">
    <citation type="submission" date="2021-05" db="UniProtKB">
        <authorList>
            <consortium name="EnsemblPlants"/>
        </authorList>
    </citation>
    <scope>IDENTIFICATION</scope>
    <source>
        <strain evidence="5">cv. B73</strain>
    </source>
</reference>
<evidence type="ECO:0000256" key="2">
    <source>
        <dbReference type="ARBA" id="ARBA00023043"/>
    </source>
</evidence>
<dbReference type="PROSITE" id="PS50297">
    <property type="entry name" value="ANK_REP_REGION"/>
    <property type="match status" value="2"/>
</dbReference>
<dbReference type="InParanoid" id="A0A804PI46"/>
<proteinExistence type="evidence at protein level"/>
<protein>
    <recommendedName>
        <fullName evidence="8">Ankyrin repeat family protein</fullName>
    </recommendedName>
</protein>
<sequence length="665" mass="71920">MVRFHSANHLPAFSQYSLLEPMEVQLATEQPGDPFLPLRWESTGDQWWYATPIDWAAANGHYDLVRELLRLDPNLLVKLTSLRRIRRLESVWDDDARLDAAARNRAAVARRLLLDCEPDNDKQPPSRGGGGDAANRLLRAGYGGWLLYTAAAAGDERFARELLAAQPLLVFGEGEYGVTDILYAGARSGRPEVFRLLFDAVLSAAPACPVGGDDGEFRREMMNRAVHAAARGGSLAVLRDLLRGCSDAAAYRDAQGSTILHAAAAKGQVEVVKDLIASFDIANCVDDQGNTALHIAAFRGHVQVVEALITASPSLISATNEAGDTFLHMALTGFGTPEFQRLDRQTELIRQLASGAIVDISSSTIINAQNDDGKTALHLAVVCNLHSDVVKLLMSVPCIDLNICDKDGMTPLDLLRKQPRTTASEILIKQLILAGGFTSSRDHETRSAIASQLKMHSIVGSPGTSFKIPDGEIFFLHAAGVDVSGGIGEGGAAVPFSSVIARADVLHGPKLKRLNSFQDAAKHIKVLFRWPRRGWNKSGSGGRKGLDDDDASSVDSAKTWSHEETPTPLRQRYSRIGSLFNKRTYAAGRASPSEAVKKGGVVQPAGSTLLSTSLSSSSASLVDRFESVHQDNDQSPYVSRLIRHTPKKSGSLNSRLMNQSLRLRA</sequence>
<reference evidence="6" key="1">
    <citation type="journal article" date="2009" name="Science">
        <title>The B73 maize genome: complexity, diversity, and dynamics.</title>
        <authorList>
            <person name="Schnable P.S."/>
            <person name="Ware D."/>
            <person name="Fulton R.S."/>
            <person name="Stein J.C."/>
            <person name="Wei F."/>
            <person name="Pasternak S."/>
            <person name="Liang C."/>
            <person name="Zhang J."/>
            <person name="Fulton L."/>
            <person name="Graves T.A."/>
            <person name="Minx P."/>
            <person name="Reily A.D."/>
            <person name="Courtney L."/>
            <person name="Kruchowski S.S."/>
            <person name="Tomlinson C."/>
            <person name="Strong C."/>
            <person name="Delehaunty K."/>
            <person name="Fronick C."/>
            <person name="Courtney B."/>
            <person name="Rock S.M."/>
            <person name="Belter E."/>
            <person name="Du F."/>
            <person name="Kim K."/>
            <person name="Abbott R.M."/>
            <person name="Cotton M."/>
            <person name="Levy A."/>
            <person name="Marchetto P."/>
            <person name="Ochoa K."/>
            <person name="Jackson S.M."/>
            <person name="Gillam B."/>
            <person name="Chen W."/>
            <person name="Yan L."/>
            <person name="Higginbotham J."/>
            <person name="Cardenas M."/>
            <person name="Waligorski J."/>
            <person name="Applebaum E."/>
            <person name="Phelps L."/>
            <person name="Falcone J."/>
            <person name="Kanchi K."/>
            <person name="Thane T."/>
            <person name="Scimone A."/>
            <person name="Thane N."/>
            <person name="Henke J."/>
            <person name="Wang T."/>
            <person name="Ruppert J."/>
            <person name="Shah N."/>
            <person name="Rotter K."/>
            <person name="Hodges J."/>
            <person name="Ingenthron E."/>
            <person name="Cordes M."/>
            <person name="Kohlberg S."/>
            <person name="Sgro J."/>
            <person name="Delgado B."/>
            <person name="Mead K."/>
            <person name="Chinwalla A."/>
            <person name="Leonard S."/>
            <person name="Crouse K."/>
            <person name="Collura K."/>
            <person name="Kudrna D."/>
            <person name="Currie J."/>
            <person name="He R."/>
            <person name="Angelova A."/>
            <person name="Rajasekar S."/>
            <person name="Mueller T."/>
            <person name="Lomeli R."/>
            <person name="Scara G."/>
            <person name="Ko A."/>
            <person name="Delaney K."/>
            <person name="Wissotski M."/>
            <person name="Lopez G."/>
            <person name="Campos D."/>
            <person name="Braidotti M."/>
            <person name="Ashley E."/>
            <person name="Golser W."/>
            <person name="Kim H."/>
            <person name="Lee S."/>
            <person name="Lin J."/>
            <person name="Dujmic Z."/>
            <person name="Kim W."/>
            <person name="Talag J."/>
            <person name="Zuccolo A."/>
            <person name="Fan C."/>
            <person name="Sebastian A."/>
            <person name="Kramer M."/>
            <person name="Spiegel L."/>
            <person name="Nascimento L."/>
            <person name="Zutavern T."/>
            <person name="Miller B."/>
            <person name="Ambroise C."/>
            <person name="Muller S."/>
            <person name="Spooner W."/>
            <person name="Narechania A."/>
            <person name="Ren L."/>
            <person name="Wei S."/>
            <person name="Kumari S."/>
            <person name="Faga B."/>
            <person name="Levy M.J."/>
            <person name="McMahan L."/>
            <person name="Van Buren P."/>
            <person name="Vaughn M.W."/>
            <person name="Ying K."/>
            <person name="Yeh C.-T."/>
            <person name="Emrich S.J."/>
            <person name="Jia Y."/>
            <person name="Kalyanaraman A."/>
            <person name="Hsia A.-P."/>
            <person name="Barbazuk W.B."/>
            <person name="Baucom R.S."/>
            <person name="Brutnell T.P."/>
            <person name="Carpita N.C."/>
            <person name="Chaparro C."/>
            <person name="Chia J.-M."/>
            <person name="Deragon J.-M."/>
            <person name="Estill J.C."/>
            <person name="Fu Y."/>
            <person name="Jeddeloh J.A."/>
            <person name="Han Y."/>
            <person name="Lee H."/>
            <person name="Li P."/>
            <person name="Lisch D.R."/>
            <person name="Liu S."/>
            <person name="Liu Z."/>
            <person name="Nagel D.H."/>
            <person name="McCann M.C."/>
            <person name="SanMiguel P."/>
            <person name="Myers A.M."/>
            <person name="Nettleton D."/>
            <person name="Nguyen J."/>
            <person name="Penning B.W."/>
            <person name="Ponnala L."/>
            <person name="Schneider K.L."/>
            <person name="Schwartz D.C."/>
            <person name="Sharma A."/>
            <person name="Soderlund C."/>
            <person name="Springer N.M."/>
            <person name="Sun Q."/>
            <person name="Wang H."/>
            <person name="Waterman M."/>
            <person name="Westerman R."/>
            <person name="Wolfgruber T.K."/>
            <person name="Yang L."/>
            <person name="Yu Y."/>
            <person name="Zhang L."/>
            <person name="Zhou S."/>
            <person name="Zhu Q."/>
            <person name="Bennetzen J.L."/>
            <person name="Dawe R.K."/>
            <person name="Jiang J."/>
            <person name="Jiang N."/>
            <person name="Presting G.G."/>
            <person name="Wessler S.R."/>
            <person name="Aluru S."/>
            <person name="Martienssen R.A."/>
            <person name="Clifton S.W."/>
            <person name="McCombie W.R."/>
            <person name="Wing R.A."/>
            <person name="Wilson R.K."/>
        </authorList>
    </citation>
    <scope>NUCLEOTIDE SEQUENCE [LARGE SCALE GENOMIC DNA]</scope>
    <source>
        <strain evidence="6">cv. B73</strain>
    </source>
</reference>
<keyword evidence="7" id="KW-1267">Proteomics identification</keyword>
<feature type="compositionally biased region" description="Polar residues" evidence="4">
    <location>
        <begin position="648"/>
        <end position="665"/>
    </location>
</feature>
<dbReference type="AlphaFoldDB" id="A0A804PI46"/>